<protein>
    <recommendedName>
        <fullName evidence="4">DUF4337 domain-containing protein</fullName>
    </recommendedName>
</protein>
<gene>
    <name evidence="2" type="ORF">SAMN02745746_02927</name>
</gene>
<dbReference type="Proteomes" id="UP000192920">
    <property type="component" value="Unassembled WGS sequence"/>
</dbReference>
<evidence type="ECO:0000313" key="2">
    <source>
        <dbReference type="EMBL" id="SMF38743.1"/>
    </source>
</evidence>
<organism evidence="2 3">
    <name type="scientific">Pseudogulbenkiania subflava DSM 22618</name>
    <dbReference type="NCBI Taxonomy" id="1123014"/>
    <lineage>
        <taxon>Bacteria</taxon>
        <taxon>Pseudomonadati</taxon>
        <taxon>Pseudomonadota</taxon>
        <taxon>Betaproteobacteria</taxon>
        <taxon>Neisseriales</taxon>
        <taxon>Chromobacteriaceae</taxon>
        <taxon>Pseudogulbenkiania</taxon>
    </lineage>
</organism>
<dbReference type="Pfam" id="PF14235">
    <property type="entry name" value="DUF4337"/>
    <property type="match status" value="1"/>
</dbReference>
<name>A0A1Y6C053_9NEIS</name>
<feature type="transmembrane region" description="Helical" evidence="1">
    <location>
        <begin position="135"/>
        <end position="156"/>
    </location>
</feature>
<feature type="transmembrane region" description="Helical" evidence="1">
    <location>
        <begin position="17"/>
        <end position="34"/>
    </location>
</feature>
<keyword evidence="1" id="KW-0472">Membrane</keyword>
<feature type="transmembrane region" description="Helical" evidence="1">
    <location>
        <begin position="162"/>
        <end position="188"/>
    </location>
</feature>
<evidence type="ECO:0008006" key="4">
    <source>
        <dbReference type="Google" id="ProtNLM"/>
    </source>
</evidence>
<dbReference type="InterPro" id="IPR025570">
    <property type="entry name" value="DUF4337"/>
</dbReference>
<proteinExistence type="predicted"/>
<dbReference type="EMBL" id="FXAG01000017">
    <property type="protein sequence ID" value="SMF38743.1"/>
    <property type="molecule type" value="Genomic_DNA"/>
</dbReference>
<dbReference type="RefSeq" id="WP_085277062.1">
    <property type="nucleotide sequence ID" value="NZ_FXAG01000017.1"/>
</dbReference>
<sequence length="189" mass="20597">MEVEISVEAKKKRLNNAVAMTVVLLSVFMGVSKIKDDNIVQAMQLAKADAVDFWAEYQSNKVKLHLAESNLNQTRLLAQSLPGNAKVMAAEEARLARDVEKYTARSVAIQKQAKASEAEYDRLNFHDDQFDMSDAALSIALAMAAVAALVENWLLLLASWGFGAFGVLFGLAGFAGWAIHPGWLVALLS</sequence>
<dbReference type="AlphaFoldDB" id="A0A1Y6C053"/>
<keyword evidence="1" id="KW-0812">Transmembrane</keyword>
<dbReference type="STRING" id="1123014.SAMN02745746_02927"/>
<evidence type="ECO:0000313" key="3">
    <source>
        <dbReference type="Proteomes" id="UP000192920"/>
    </source>
</evidence>
<accession>A0A1Y6C053</accession>
<evidence type="ECO:0000256" key="1">
    <source>
        <dbReference type="SAM" id="Phobius"/>
    </source>
</evidence>
<keyword evidence="1" id="KW-1133">Transmembrane helix</keyword>
<keyword evidence="3" id="KW-1185">Reference proteome</keyword>
<reference evidence="3" key="1">
    <citation type="submission" date="2017-04" db="EMBL/GenBank/DDBJ databases">
        <authorList>
            <person name="Varghese N."/>
            <person name="Submissions S."/>
        </authorList>
    </citation>
    <scope>NUCLEOTIDE SEQUENCE [LARGE SCALE GENOMIC DNA]</scope>
    <source>
        <strain evidence="3">DSM 22618</strain>
    </source>
</reference>